<dbReference type="Gene3D" id="3.40.190.80">
    <property type="match status" value="1"/>
</dbReference>
<name>A0A1G7C9D1_9RHOB</name>
<accession>A0A1G7C9D1</accession>
<reference evidence="1 2" key="1">
    <citation type="submission" date="2016-10" db="EMBL/GenBank/DDBJ databases">
        <authorList>
            <person name="de Groot N.N."/>
        </authorList>
    </citation>
    <scope>NUCLEOTIDE SEQUENCE [LARGE SCALE GENOMIC DNA]</scope>
    <source>
        <strain evidence="1 2">DSM 22220</strain>
    </source>
</reference>
<dbReference type="EMBL" id="FNAH01000006">
    <property type="protein sequence ID" value="SDE35928.1"/>
    <property type="molecule type" value="Genomic_DNA"/>
</dbReference>
<dbReference type="SUPFAM" id="SSF56655">
    <property type="entry name" value="Carbohydrate phosphatase"/>
    <property type="match status" value="1"/>
</dbReference>
<keyword evidence="2" id="KW-1185">Reference proteome</keyword>
<dbReference type="Proteomes" id="UP000199344">
    <property type="component" value="Unassembled WGS sequence"/>
</dbReference>
<sequence length="110" mass="12288">MNIVAGTNFLPPELRPVVQKNLSKFAMNFWLRCAAHEYRLAASGNCELLVYNKLKPWDHAAGWLLHQEAGGFSAHFDGSHYKPFHTTGGLICATDQDSWHAARDCLFGSL</sequence>
<evidence type="ECO:0000313" key="1">
    <source>
        <dbReference type="EMBL" id="SDE35928.1"/>
    </source>
</evidence>
<evidence type="ECO:0000313" key="2">
    <source>
        <dbReference type="Proteomes" id="UP000199344"/>
    </source>
</evidence>
<organism evidence="1 2">
    <name type="scientific">Paracoccus isoporae</name>
    <dbReference type="NCBI Taxonomy" id="591205"/>
    <lineage>
        <taxon>Bacteria</taxon>
        <taxon>Pseudomonadati</taxon>
        <taxon>Pseudomonadota</taxon>
        <taxon>Alphaproteobacteria</taxon>
        <taxon>Rhodobacterales</taxon>
        <taxon>Paracoccaceae</taxon>
        <taxon>Paracoccus</taxon>
    </lineage>
</organism>
<proteinExistence type="predicted"/>
<dbReference type="STRING" id="591205.SAMN05421538_10629"/>
<gene>
    <name evidence="1" type="ORF">SAMN05421538_10629</name>
</gene>
<dbReference type="AlphaFoldDB" id="A0A1G7C9D1"/>
<dbReference type="InterPro" id="IPR000760">
    <property type="entry name" value="Inositol_monophosphatase-like"/>
</dbReference>
<protein>
    <submittedName>
        <fullName evidence="1">Inositol monophosphatase family protein</fullName>
    </submittedName>
</protein>
<dbReference type="Pfam" id="PF00459">
    <property type="entry name" value="Inositol_P"/>
    <property type="match status" value="1"/>
</dbReference>